<evidence type="ECO:0000313" key="7">
    <source>
        <dbReference type="Proteomes" id="UP000827372"/>
    </source>
</evidence>
<dbReference type="InterPro" id="IPR029054">
    <property type="entry name" value="dUTPase-like"/>
</dbReference>
<feature type="domain" description="dUTPase-like" evidence="5">
    <location>
        <begin position="180"/>
        <end position="220"/>
    </location>
</feature>
<dbReference type="GO" id="GO:0000287">
    <property type="term" value="F:magnesium ion binding"/>
    <property type="evidence" value="ECO:0007669"/>
    <property type="project" value="InterPro"/>
</dbReference>
<proteinExistence type="inferred from homology"/>
<dbReference type="GO" id="GO:0046081">
    <property type="term" value="P:dUTP catabolic process"/>
    <property type="evidence" value="ECO:0007669"/>
    <property type="project" value="InterPro"/>
</dbReference>
<dbReference type="EMBL" id="MZ130480">
    <property type="protein sequence ID" value="QWM89601.1"/>
    <property type="molecule type" value="Genomic_DNA"/>
</dbReference>
<reference evidence="6 7" key="1">
    <citation type="submission" date="2021-04" db="EMBL/GenBank/DDBJ databases">
        <authorList>
            <person name="Shkoporov A.N."/>
            <person name="Stockdale S.R."/>
            <person name="Guerin E."/>
            <person name="Ross R.P."/>
            <person name="Hill C."/>
        </authorList>
    </citation>
    <scope>NUCLEOTIDE SEQUENCE [LARGE SCALE GENOMIC DNA]</scope>
    <source>
        <strain evidence="7">cr91_1</strain>
    </source>
</reference>
<dbReference type="EC" id="3.6.1.23" evidence="2"/>
<dbReference type="InterPro" id="IPR008181">
    <property type="entry name" value="dUTPase"/>
</dbReference>
<feature type="compositionally biased region" description="Polar residues" evidence="4">
    <location>
        <begin position="244"/>
        <end position="253"/>
    </location>
</feature>
<dbReference type="Proteomes" id="UP000827372">
    <property type="component" value="Segment"/>
</dbReference>
<sequence>MGNLARAIANAIVAYKGGSYTVDTLAELIDKDINNVFVKVWREDKRIPLPVYGKEGDACCDVYCKSVEYDSDKDRYIVHTGLHFALPDEYEMELRPRSSNTKTEFYVPNAPGTLDWGYRGELLVVFKGRTNKYLLSAFKELKDTVRFMLGIKNHSLDNCSQNFDKAVYEFPYRSMTNDFEGDRICQLLVRRREKIQWEEVETLEELGTTERGEGGFGSTGGTGEAKVEEFSKIEEVDDEPAKVSGTTQNRFAK</sequence>
<gene>
    <name evidence="6" type="primary">gp_16371</name>
</gene>
<dbReference type="GO" id="GO:0004170">
    <property type="term" value="F:dUTP diphosphatase activity"/>
    <property type="evidence" value="ECO:0007669"/>
    <property type="project" value="UniProtKB-EC"/>
</dbReference>
<evidence type="ECO:0000256" key="3">
    <source>
        <dbReference type="ARBA" id="ARBA00023080"/>
    </source>
</evidence>
<dbReference type="Pfam" id="PF00692">
    <property type="entry name" value="dUTPase"/>
    <property type="match status" value="2"/>
</dbReference>
<protein>
    <recommendedName>
        <fullName evidence="2">dUTP diphosphatase</fullName>
        <ecNumber evidence="2">3.6.1.23</ecNumber>
    </recommendedName>
</protein>
<feature type="compositionally biased region" description="Basic and acidic residues" evidence="4">
    <location>
        <begin position="225"/>
        <end position="234"/>
    </location>
</feature>
<dbReference type="PANTHER" id="PTHR11241:SF0">
    <property type="entry name" value="DEOXYURIDINE 5'-TRIPHOSPHATE NUCLEOTIDOHYDROLASE"/>
    <property type="match status" value="1"/>
</dbReference>
<name>A0AAE7RUF1_9CAUD</name>
<dbReference type="KEGG" id="vg:75691500"/>
<dbReference type="GO" id="GO:0006226">
    <property type="term" value="P:dUMP biosynthetic process"/>
    <property type="evidence" value="ECO:0007669"/>
    <property type="project" value="InterPro"/>
</dbReference>
<dbReference type="Gene3D" id="2.70.40.10">
    <property type="match status" value="1"/>
</dbReference>
<keyword evidence="3" id="KW-0546">Nucleotide metabolism</keyword>
<keyword evidence="7" id="KW-1185">Reference proteome</keyword>
<comment type="similarity">
    <text evidence="1">Belongs to the dUTPase family.</text>
</comment>
<feature type="compositionally biased region" description="Gly residues" evidence="4">
    <location>
        <begin position="214"/>
        <end position="223"/>
    </location>
</feature>
<feature type="region of interest" description="Disordered" evidence="4">
    <location>
        <begin position="206"/>
        <end position="253"/>
    </location>
</feature>
<accession>A0AAE7RUF1</accession>
<evidence type="ECO:0000256" key="1">
    <source>
        <dbReference type="ARBA" id="ARBA00006581"/>
    </source>
</evidence>
<evidence type="ECO:0000256" key="2">
    <source>
        <dbReference type="ARBA" id="ARBA00012379"/>
    </source>
</evidence>
<evidence type="ECO:0000256" key="4">
    <source>
        <dbReference type="SAM" id="MobiDB-lite"/>
    </source>
</evidence>
<dbReference type="InterPro" id="IPR036157">
    <property type="entry name" value="dUTPase-like_sf"/>
</dbReference>
<dbReference type="GeneID" id="75691500"/>
<dbReference type="RefSeq" id="YP_010359173.1">
    <property type="nucleotide sequence ID" value="NC_062770.1"/>
</dbReference>
<organism evidence="6 7">
    <name type="scientific">uncultured phage cr91_1</name>
    <dbReference type="NCBI Taxonomy" id="2986403"/>
    <lineage>
        <taxon>Viruses</taxon>
        <taxon>Duplodnaviria</taxon>
        <taxon>Heunggongvirae</taxon>
        <taxon>Uroviricota</taxon>
        <taxon>Caudoviricetes</taxon>
        <taxon>Crassvirales</taxon>
        <taxon>Intestiviridae</taxon>
        <taxon>Crudevirinae</taxon>
        <taxon>Drivevirus</taxon>
        <taxon>Drivevirus gastrointestinalis</taxon>
    </lineage>
</organism>
<evidence type="ECO:0000313" key="6">
    <source>
        <dbReference type="EMBL" id="QWM89601.1"/>
    </source>
</evidence>
<dbReference type="PANTHER" id="PTHR11241">
    <property type="entry name" value="DEOXYURIDINE 5'-TRIPHOSPHATE NUCLEOTIDOHYDROLASE"/>
    <property type="match status" value="1"/>
</dbReference>
<evidence type="ECO:0000259" key="5">
    <source>
        <dbReference type="Pfam" id="PF00692"/>
    </source>
</evidence>
<dbReference type="SUPFAM" id="SSF51283">
    <property type="entry name" value="dUTPase-like"/>
    <property type="match status" value="2"/>
</dbReference>
<feature type="domain" description="dUTPase-like" evidence="5">
    <location>
        <begin position="47"/>
        <end position="132"/>
    </location>
</feature>